<comment type="caution">
    <text evidence="1">The sequence shown here is derived from an EMBL/GenBank/DDBJ whole genome shotgun (WGS) entry which is preliminary data.</text>
</comment>
<dbReference type="EMBL" id="ANKQ01000002">
    <property type="protein sequence ID" value="ELP54079.1"/>
    <property type="molecule type" value="Genomic_DNA"/>
</dbReference>
<reference evidence="1 2" key="1">
    <citation type="journal article" date="2013" name="Genome Announc.">
        <title>Whole-Genome Sequence of Microcystis aeruginosa TAIHU98, a Nontoxic Bloom-Forming Strain Isolated from Taihu Lake, China.</title>
        <authorList>
            <person name="Yang C."/>
            <person name="Zhang W."/>
            <person name="Ren M."/>
            <person name="Song L."/>
            <person name="Li T."/>
            <person name="Zhao J."/>
        </authorList>
    </citation>
    <scope>NUCLEOTIDE SEQUENCE [LARGE SCALE GENOMIC DNA]</scope>
    <source>
        <strain evidence="1 2">TAIHU98</strain>
    </source>
</reference>
<dbReference type="Proteomes" id="UP000010932">
    <property type="component" value="Unassembled WGS sequence"/>
</dbReference>
<organism evidence="1 2">
    <name type="scientific">Microcystis aeruginosa TAIHU98</name>
    <dbReference type="NCBI Taxonomy" id="1134457"/>
    <lineage>
        <taxon>Bacteria</taxon>
        <taxon>Bacillati</taxon>
        <taxon>Cyanobacteriota</taxon>
        <taxon>Cyanophyceae</taxon>
        <taxon>Oscillatoriophycideae</taxon>
        <taxon>Chroococcales</taxon>
        <taxon>Microcystaceae</taxon>
        <taxon>Microcystis</taxon>
    </lineage>
</organism>
<gene>
    <name evidence="1" type="ORF">O53_2893</name>
</gene>
<evidence type="ECO:0000313" key="1">
    <source>
        <dbReference type="EMBL" id="ELP54079.1"/>
    </source>
</evidence>
<sequence>MGYNFWRCLLDILVQMLKLSLTAPSPPSPVSPYRLLFTDH</sequence>
<dbReference type="PATRIC" id="fig|1134457.3.peg.3853"/>
<evidence type="ECO:0000313" key="2">
    <source>
        <dbReference type="Proteomes" id="UP000010932"/>
    </source>
</evidence>
<dbReference type="AlphaFoldDB" id="L7E4Z1"/>
<proteinExistence type="predicted"/>
<protein>
    <submittedName>
        <fullName evidence="1">Uncharacterized protein</fullName>
    </submittedName>
</protein>
<name>L7E4Z1_MICAE</name>
<accession>L7E4Z1</accession>